<evidence type="ECO:0000256" key="1">
    <source>
        <dbReference type="ARBA" id="ARBA00005080"/>
    </source>
</evidence>
<comment type="pathway">
    <text evidence="1">Cofactor biosynthesis; 7,8-dihydroneopterin triphosphate biosynthesis; 7,8-dihydroneopterin triphosphate from GTP: step 1/1.</text>
</comment>
<evidence type="ECO:0000256" key="4">
    <source>
        <dbReference type="ARBA" id="ARBA00017272"/>
    </source>
</evidence>
<dbReference type="InterPro" id="IPR043133">
    <property type="entry name" value="GTP-CH-I_C/QueF"/>
</dbReference>
<dbReference type="InterPro" id="IPR001474">
    <property type="entry name" value="GTP_CycHdrlase_I"/>
</dbReference>
<feature type="domain" description="GTP cyclohydrolase I" evidence="7">
    <location>
        <begin position="247"/>
        <end position="429"/>
    </location>
</feature>
<dbReference type="GO" id="GO:0003934">
    <property type="term" value="F:GTP cyclohydrolase I activity"/>
    <property type="evidence" value="ECO:0007669"/>
    <property type="project" value="UniProtKB-EC"/>
</dbReference>
<name>A5BKQ2_VITVI</name>
<dbReference type="PANTHER" id="PTHR11109">
    <property type="entry name" value="GTP CYCLOHYDROLASE I"/>
    <property type="match status" value="1"/>
</dbReference>
<dbReference type="ExpressionAtlas" id="A5BKQ2">
    <property type="expression patterns" value="baseline and differential"/>
</dbReference>
<dbReference type="Gene3D" id="1.10.286.10">
    <property type="match status" value="2"/>
</dbReference>
<dbReference type="InterPro" id="IPR020602">
    <property type="entry name" value="GTP_CycHdrlase_I_dom"/>
</dbReference>
<protein>
    <recommendedName>
        <fullName evidence="4">GTP cyclohydrolase 1</fullName>
        <ecNumber evidence="3">3.5.4.16</ecNumber>
    </recommendedName>
    <alternativeName>
        <fullName evidence="6">GTP cyclohydrolase I</fullName>
    </alternativeName>
</protein>
<gene>
    <name evidence="8" type="ORF">VITISV_035826</name>
</gene>
<dbReference type="SUPFAM" id="SSF55620">
    <property type="entry name" value="Tetrahydrobiopterin biosynthesis enzymes-like"/>
    <property type="match status" value="2"/>
</dbReference>
<comment type="similarity">
    <text evidence="2">Belongs to the GTP cyclohydrolase I family.</text>
</comment>
<feature type="domain" description="GTP cyclohydrolase I" evidence="7">
    <location>
        <begin position="30"/>
        <end position="81"/>
    </location>
</feature>
<organism evidence="8">
    <name type="scientific">Vitis vinifera</name>
    <name type="common">Grape</name>
    <dbReference type="NCBI Taxonomy" id="29760"/>
    <lineage>
        <taxon>Eukaryota</taxon>
        <taxon>Viridiplantae</taxon>
        <taxon>Streptophyta</taxon>
        <taxon>Embryophyta</taxon>
        <taxon>Tracheophyta</taxon>
        <taxon>Spermatophyta</taxon>
        <taxon>Magnoliopsida</taxon>
        <taxon>eudicotyledons</taxon>
        <taxon>Gunneridae</taxon>
        <taxon>Pentapetalae</taxon>
        <taxon>rosids</taxon>
        <taxon>Vitales</taxon>
        <taxon>Vitaceae</taxon>
        <taxon>Viteae</taxon>
        <taxon>Vitis</taxon>
    </lineage>
</organism>
<dbReference type="Gene3D" id="3.30.1130.10">
    <property type="match status" value="2"/>
</dbReference>
<dbReference type="EC" id="3.5.4.16" evidence="3"/>
<dbReference type="Pfam" id="PF01227">
    <property type="entry name" value="GTP_cyclohydroI"/>
    <property type="match status" value="3"/>
</dbReference>
<evidence type="ECO:0000256" key="3">
    <source>
        <dbReference type="ARBA" id="ARBA00012715"/>
    </source>
</evidence>
<evidence type="ECO:0000313" key="8">
    <source>
        <dbReference type="EMBL" id="CAN79046.1"/>
    </source>
</evidence>
<sequence>MGALDEGHFSVELEDGVNVEVGFEPETLPIEEAVKVLLQGLGEDINREGIRKTPARVAKALCEGTRGYRQKAKDIVQGALFPEAGLDEGVGHAGGVGGLVKCHVGYVPSGQQVVGLSKLSRVADVFAKRLQDPQRLADEVCSALNHGIKPAGVAVVLQCLHIHFPNLELGFLDSTHQEWVKVSVCSGKGLFENSKATIWSDFLSLLKFRGMNVEKTRTKDSTSPCWCPSQSSSALIPCKIELVHQMDAAVTSILKSLGEDPSRKELVRTPNRYVRWLMNFEKANLELKLNGFVCGKMDPFHPSCNEAEMQSELNLAFWSLCEHHLLPFHGVVHIGYFCTKGTNPIARSILESIVHFYGFKLQVQERLTRQVSETVSSLLGGDVIVVVEASHSCMVSRGIEKLGSNTATMALLGRFSTDAAAKNMFLQSIQNTSTS</sequence>
<evidence type="ECO:0000256" key="2">
    <source>
        <dbReference type="ARBA" id="ARBA00008085"/>
    </source>
</evidence>
<accession>A5BKQ2</accession>
<dbReference type="InterPro" id="IPR043134">
    <property type="entry name" value="GTP-CH-I_N"/>
</dbReference>
<evidence type="ECO:0000259" key="7">
    <source>
        <dbReference type="Pfam" id="PF01227"/>
    </source>
</evidence>
<dbReference type="GO" id="GO:0046654">
    <property type="term" value="P:tetrahydrofolate biosynthetic process"/>
    <property type="evidence" value="ECO:0007669"/>
    <property type="project" value="InterPro"/>
</dbReference>
<evidence type="ECO:0000256" key="6">
    <source>
        <dbReference type="ARBA" id="ARBA00030854"/>
    </source>
</evidence>
<keyword evidence="5" id="KW-0378">Hydrolase</keyword>
<dbReference type="EMBL" id="AM462822">
    <property type="protein sequence ID" value="CAN79046.1"/>
    <property type="molecule type" value="Genomic_DNA"/>
</dbReference>
<dbReference type="AlphaFoldDB" id="A5BKQ2"/>
<dbReference type="PANTHER" id="PTHR11109:SF7">
    <property type="entry name" value="GTP CYCLOHYDROLASE 1"/>
    <property type="match status" value="1"/>
</dbReference>
<dbReference type="FunFam" id="3.30.1130.10:FF:000008">
    <property type="entry name" value="GTP cyclohydrolase 1"/>
    <property type="match status" value="1"/>
</dbReference>
<proteinExistence type="inferred from homology"/>
<evidence type="ECO:0000256" key="5">
    <source>
        <dbReference type="ARBA" id="ARBA00022801"/>
    </source>
</evidence>
<dbReference type="UniPathway" id="UPA00848">
    <property type="reaction ID" value="UER00151"/>
</dbReference>
<reference evidence="8" key="1">
    <citation type="journal article" date="2007" name="PLoS ONE">
        <title>The first genome sequence of an elite grapevine cultivar (Pinot noir Vitis vinifera L.): coping with a highly heterozygous genome.</title>
        <authorList>
            <person name="Velasco R."/>
            <person name="Zharkikh A."/>
            <person name="Troggio M."/>
            <person name="Cartwright D.A."/>
            <person name="Cestaro A."/>
            <person name="Pruss D."/>
            <person name="Pindo M."/>
            <person name="FitzGerald L.M."/>
            <person name="Vezzulli S."/>
            <person name="Reid J."/>
            <person name="Malacarne G."/>
            <person name="Iliev D."/>
            <person name="Coppola G."/>
            <person name="Wardell B."/>
            <person name="Micheletti D."/>
            <person name="Macalma T."/>
            <person name="Facci M."/>
            <person name="Mitchell J.T."/>
            <person name="Perazzolli M."/>
            <person name="Eldredge G."/>
            <person name="Gatto P."/>
            <person name="Oyzerski R."/>
            <person name="Moretto M."/>
            <person name="Gutin N."/>
            <person name="Stefanini M."/>
            <person name="Chen Y."/>
            <person name="Segala C."/>
            <person name="Davenport C."/>
            <person name="Dematte L."/>
            <person name="Mraz A."/>
            <person name="Battilana J."/>
            <person name="Stormo K."/>
            <person name="Costa F."/>
            <person name="Tao Q."/>
            <person name="Si-Ammour A."/>
            <person name="Harkins T."/>
            <person name="Lackey A."/>
            <person name="Perbost C."/>
            <person name="Taillon B."/>
            <person name="Stella A."/>
            <person name="Solovyev V."/>
            <person name="Fawcett J.A."/>
            <person name="Sterck L."/>
            <person name="Vandepoele K."/>
            <person name="Grando S.M."/>
            <person name="Toppo S."/>
            <person name="Moser C."/>
            <person name="Lanchbury J."/>
            <person name="Bogden R."/>
            <person name="Skolnick M."/>
            <person name="Sgaramella V."/>
            <person name="Bhatnagar S.K."/>
            <person name="Fontana P."/>
            <person name="Gutin A."/>
            <person name="Van de Peer Y."/>
            <person name="Salamini F."/>
            <person name="Viola R."/>
        </authorList>
    </citation>
    <scope>NUCLEOTIDE SEQUENCE</scope>
</reference>
<feature type="domain" description="GTP cyclohydrolase I" evidence="7">
    <location>
        <begin position="101"/>
        <end position="162"/>
    </location>
</feature>